<reference evidence="1 2" key="2">
    <citation type="journal article" date="2013" name="Genome Announc.">
        <title>Draft Genome Sequences of Porphyromonas crevioricanis JCM 15906T and Porphyromonas cansulci JCM 13913T Isolated from a Canine Oral Cavity.</title>
        <authorList>
            <person name="Sakamoto M."/>
            <person name="Tanaka N."/>
            <person name="Shiwa Y."/>
            <person name="Yoshikawa H."/>
            <person name="Ohkuma M."/>
        </authorList>
    </citation>
    <scope>NUCLEOTIDE SEQUENCE [LARGE SCALE GENOMIC DNA]</scope>
    <source>
        <strain evidence="1 2">JCM 15906</strain>
    </source>
</reference>
<sequence length="42" mass="4934">MFVLTQPHICIAEVQLFFNTLEKRRNWAGMFIFAPCTPEGYL</sequence>
<reference evidence="2" key="1">
    <citation type="journal article" date="2013" name="Genome">
        <title>Draft Genome Sequences of Porphyromonas crevioricanis JCM 15906T and Porphyromonas cansulci JCM 13913T Isolated from a Canine Oral Cavity.</title>
        <authorList>
            <person name="Sakamoto M."/>
            <person name="Tanaka N."/>
            <person name="Shiwa Y."/>
            <person name="Yoshikawa H."/>
            <person name="Ohkuma M."/>
        </authorList>
    </citation>
    <scope>NUCLEOTIDE SEQUENCE [LARGE SCALE GENOMIC DNA]</scope>
    <source>
        <strain evidence="2">JCM 15906</strain>
    </source>
</reference>
<dbReference type="AlphaFoldDB" id="T1CHY8"/>
<organism evidence="1 2">
    <name type="scientific">Porphyromonas crevioricanis JCM 15906</name>
    <dbReference type="NCBI Taxonomy" id="1305617"/>
    <lineage>
        <taxon>Bacteria</taxon>
        <taxon>Pseudomonadati</taxon>
        <taxon>Bacteroidota</taxon>
        <taxon>Bacteroidia</taxon>
        <taxon>Bacteroidales</taxon>
        <taxon>Porphyromonadaceae</taxon>
        <taxon>Porphyromonas</taxon>
    </lineage>
</organism>
<proteinExistence type="predicted"/>
<accession>T1CHY8</accession>
<gene>
    <name evidence="1" type="ORF">PORCRE_1336</name>
</gene>
<comment type="caution">
    <text evidence="1">The sequence shown here is derived from an EMBL/GenBank/DDBJ whole genome shotgun (WGS) entry which is preliminary data.</text>
</comment>
<dbReference type="Proteomes" id="UP000018031">
    <property type="component" value="Unassembled WGS sequence"/>
</dbReference>
<name>T1CHY8_9PORP</name>
<evidence type="ECO:0000313" key="1">
    <source>
        <dbReference type="EMBL" id="GAD05631.1"/>
    </source>
</evidence>
<protein>
    <submittedName>
        <fullName evidence="1">Uncharacterized protein</fullName>
    </submittedName>
</protein>
<dbReference type="EMBL" id="BAOU01000037">
    <property type="protein sequence ID" value="GAD05631.1"/>
    <property type="molecule type" value="Genomic_DNA"/>
</dbReference>
<evidence type="ECO:0000313" key="2">
    <source>
        <dbReference type="Proteomes" id="UP000018031"/>
    </source>
</evidence>